<dbReference type="PROSITE" id="PS00141">
    <property type="entry name" value="ASP_PROTEASE"/>
    <property type="match status" value="1"/>
</dbReference>
<evidence type="ECO:0000313" key="2">
    <source>
        <dbReference type="EMBL" id="OAP63005.1"/>
    </source>
</evidence>
<dbReference type="RefSeq" id="XP_018696372.1">
    <property type="nucleotide sequence ID" value="XM_018833748.1"/>
</dbReference>
<dbReference type="InterPro" id="IPR001969">
    <property type="entry name" value="Aspartic_peptidase_AS"/>
</dbReference>
<keyword evidence="1" id="KW-0378">Hydrolase</keyword>
<keyword evidence="1" id="KW-0064">Aspartyl protease</keyword>
<dbReference type="Proteomes" id="UP000078343">
    <property type="component" value="Unassembled WGS sequence"/>
</dbReference>
<dbReference type="OrthoDB" id="10394694at2759"/>
<protein>
    <submittedName>
        <fullName evidence="2">Uncharacterized protein</fullName>
    </submittedName>
</protein>
<dbReference type="GO" id="GO:0004190">
    <property type="term" value="F:aspartic-type endopeptidase activity"/>
    <property type="evidence" value="ECO:0007669"/>
    <property type="project" value="UniProtKB-KW"/>
</dbReference>
<gene>
    <name evidence="2" type="ORF">AYL99_02232</name>
</gene>
<dbReference type="InterPro" id="IPR021109">
    <property type="entry name" value="Peptidase_aspartic_dom_sf"/>
</dbReference>
<organism evidence="2 3">
    <name type="scientific">Fonsecaea erecta</name>
    <dbReference type="NCBI Taxonomy" id="1367422"/>
    <lineage>
        <taxon>Eukaryota</taxon>
        <taxon>Fungi</taxon>
        <taxon>Dikarya</taxon>
        <taxon>Ascomycota</taxon>
        <taxon>Pezizomycotina</taxon>
        <taxon>Eurotiomycetes</taxon>
        <taxon>Chaetothyriomycetidae</taxon>
        <taxon>Chaetothyriales</taxon>
        <taxon>Herpotrichiellaceae</taxon>
        <taxon>Fonsecaea</taxon>
    </lineage>
</organism>
<keyword evidence="1" id="KW-0645">Protease</keyword>
<dbReference type="GeneID" id="30006402"/>
<evidence type="ECO:0000256" key="1">
    <source>
        <dbReference type="ARBA" id="ARBA00022750"/>
    </source>
</evidence>
<proteinExistence type="predicted"/>
<comment type="caution">
    <text evidence="2">The sequence shown here is derived from an EMBL/GenBank/DDBJ whole genome shotgun (WGS) entry which is preliminary data.</text>
</comment>
<accession>A0A178ZV84</accession>
<keyword evidence="3" id="KW-1185">Reference proteome</keyword>
<evidence type="ECO:0000313" key="3">
    <source>
        <dbReference type="Proteomes" id="UP000078343"/>
    </source>
</evidence>
<dbReference type="EMBL" id="LVYI01000002">
    <property type="protein sequence ID" value="OAP63005.1"/>
    <property type="molecule type" value="Genomic_DNA"/>
</dbReference>
<sequence>MSAVGQDENSKELCAVIRFPYGDHGAVRLVIEQLCRSGLCEQPVGVYEVLRYPANRIMGGGSGQPPNAANRVIVTDLSGQCGLDNHTRAETSQSALSIMSADNLSLVASEVPTRVTGGFESGPMPASAAAEDATVWLPSGSRILSKEIIEDMRLPLLYLDVRGRDRPFMALVDTGAQYTVARESIARRGNACVCKLDCPQRLRAAFGQTVFSTEFAFLELRRQGGQHSAQWTKVFLLDDGLVPFVDAYLGRRDAMRLGFTMYWRQAECSDARDDRSGRISAHRL</sequence>
<dbReference type="AlphaFoldDB" id="A0A178ZV84"/>
<dbReference type="GO" id="GO:0006508">
    <property type="term" value="P:proteolysis"/>
    <property type="evidence" value="ECO:0007669"/>
    <property type="project" value="InterPro"/>
</dbReference>
<dbReference type="SUPFAM" id="SSF50630">
    <property type="entry name" value="Acid proteases"/>
    <property type="match status" value="1"/>
</dbReference>
<reference evidence="2 3" key="1">
    <citation type="submission" date="2016-04" db="EMBL/GenBank/DDBJ databases">
        <title>Draft genome of Fonsecaea erecta CBS 125763.</title>
        <authorList>
            <person name="Weiss V.A."/>
            <person name="Vicente V.A."/>
            <person name="Raittz R.T."/>
            <person name="Moreno L.F."/>
            <person name="De Souza E.M."/>
            <person name="Pedrosa F.O."/>
            <person name="Steffens M.B."/>
            <person name="Faoro H."/>
            <person name="Tadra-Sfeir M.Z."/>
            <person name="Najafzadeh M.J."/>
            <person name="Felipe M.S."/>
            <person name="Teixeira M."/>
            <person name="Sun J."/>
            <person name="Xi L."/>
            <person name="Gomes R."/>
            <person name="De Azevedo C.M."/>
            <person name="Salgado C.G."/>
            <person name="Da Silva M.B."/>
            <person name="Nascimento M.F."/>
            <person name="Queiroz-Telles F."/>
            <person name="Attili D.S."/>
            <person name="Gorbushina A."/>
        </authorList>
    </citation>
    <scope>NUCLEOTIDE SEQUENCE [LARGE SCALE GENOMIC DNA]</scope>
    <source>
        <strain evidence="2 3">CBS 125763</strain>
    </source>
</reference>
<name>A0A178ZV84_9EURO</name>